<keyword evidence="1" id="KW-0812">Transmembrane</keyword>
<dbReference type="Proteomes" id="UP001234178">
    <property type="component" value="Unassembled WGS sequence"/>
</dbReference>
<keyword evidence="3" id="KW-1185">Reference proteome</keyword>
<proteinExistence type="predicted"/>
<gene>
    <name evidence="2" type="ORF">OUZ56_003639</name>
</gene>
<evidence type="ECO:0000313" key="2">
    <source>
        <dbReference type="EMBL" id="KAK4021730.1"/>
    </source>
</evidence>
<protein>
    <submittedName>
        <fullName evidence="2">Uncharacterized protein</fullName>
    </submittedName>
</protein>
<organism evidence="2 3">
    <name type="scientific">Daphnia magna</name>
    <dbReference type="NCBI Taxonomy" id="35525"/>
    <lineage>
        <taxon>Eukaryota</taxon>
        <taxon>Metazoa</taxon>
        <taxon>Ecdysozoa</taxon>
        <taxon>Arthropoda</taxon>
        <taxon>Crustacea</taxon>
        <taxon>Branchiopoda</taxon>
        <taxon>Diplostraca</taxon>
        <taxon>Cladocera</taxon>
        <taxon>Anomopoda</taxon>
        <taxon>Daphniidae</taxon>
        <taxon>Daphnia</taxon>
    </lineage>
</organism>
<evidence type="ECO:0000256" key="1">
    <source>
        <dbReference type="SAM" id="Phobius"/>
    </source>
</evidence>
<name>A0ABR0A9P6_9CRUS</name>
<accession>A0ABR0A9P6</accession>
<feature type="transmembrane region" description="Helical" evidence="1">
    <location>
        <begin position="21"/>
        <end position="40"/>
    </location>
</feature>
<reference evidence="2 3" key="1">
    <citation type="journal article" date="2023" name="Nucleic Acids Res.">
        <title>The hologenome of Daphnia magna reveals possible DNA methylation and microbiome-mediated evolution of the host genome.</title>
        <authorList>
            <person name="Chaturvedi A."/>
            <person name="Li X."/>
            <person name="Dhandapani V."/>
            <person name="Marshall H."/>
            <person name="Kissane S."/>
            <person name="Cuenca-Cambronero M."/>
            <person name="Asole G."/>
            <person name="Calvet F."/>
            <person name="Ruiz-Romero M."/>
            <person name="Marangio P."/>
            <person name="Guigo R."/>
            <person name="Rago D."/>
            <person name="Mirbahai L."/>
            <person name="Eastwood N."/>
            <person name="Colbourne J.K."/>
            <person name="Zhou J."/>
            <person name="Mallon E."/>
            <person name="Orsini L."/>
        </authorList>
    </citation>
    <scope>NUCLEOTIDE SEQUENCE [LARGE SCALE GENOMIC DNA]</scope>
    <source>
        <strain evidence="2">LRV0_1</strain>
    </source>
</reference>
<comment type="caution">
    <text evidence="2">The sequence shown here is derived from an EMBL/GenBank/DDBJ whole genome shotgun (WGS) entry which is preliminary data.</text>
</comment>
<keyword evidence="1" id="KW-1133">Transmembrane helix</keyword>
<sequence>MAMELREKLESMEKRKQSDDLIIQLASMTNYLMEWFYIIGPIPRKHFSYPRLNAENFDCGAARQD</sequence>
<keyword evidence="1" id="KW-0472">Membrane</keyword>
<evidence type="ECO:0000313" key="3">
    <source>
        <dbReference type="Proteomes" id="UP001234178"/>
    </source>
</evidence>
<dbReference type="EMBL" id="JAOYFB010000036">
    <property type="protein sequence ID" value="KAK4021730.1"/>
    <property type="molecule type" value="Genomic_DNA"/>
</dbReference>